<dbReference type="SMART" id="SM00825">
    <property type="entry name" value="PKS_KS"/>
    <property type="match status" value="1"/>
</dbReference>
<dbReference type="Gene3D" id="3.10.129.110">
    <property type="entry name" value="Polyketide synthase dehydratase"/>
    <property type="match status" value="1"/>
</dbReference>
<feature type="region of interest" description="N-terminal hotdog fold" evidence="5">
    <location>
        <begin position="906"/>
        <end position="1025"/>
    </location>
</feature>
<dbReference type="SMART" id="SM00823">
    <property type="entry name" value="PKS_PP"/>
    <property type="match status" value="1"/>
</dbReference>
<dbReference type="InterPro" id="IPR013154">
    <property type="entry name" value="ADH-like_N"/>
</dbReference>
<dbReference type="PROSITE" id="PS01162">
    <property type="entry name" value="QOR_ZETA_CRYSTAL"/>
    <property type="match status" value="1"/>
</dbReference>
<dbReference type="PANTHER" id="PTHR43775:SF37">
    <property type="entry name" value="SI:DKEY-61P9.11"/>
    <property type="match status" value="1"/>
</dbReference>
<dbReference type="Pfam" id="PF14765">
    <property type="entry name" value="PS-DH"/>
    <property type="match status" value="1"/>
</dbReference>
<feature type="region of interest" description="C-terminal hotdog fold" evidence="5">
    <location>
        <begin position="1036"/>
        <end position="1182"/>
    </location>
</feature>
<dbReference type="Pfam" id="PF08659">
    <property type="entry name" value="KR"/>
    <property type="match status" value="1"/>
</dbReference>
<comment type="caution">
    <text evidence="9">The sequence shown here is derived from an EMBL/GenBank/DDBJ whole genome shotgun (WGS) entry which is preliminary data.</text>
</comment>
<evidence type="ECO:0000259" key="7">
    <source>
        <dbReference type="PROSITE" id="PS52004"/>
    </source>
</evidence>
<evidence type="ECO:0000256" key="2">
    <source>
        <dbReference type="ARBA" id="ARBA00022553"/>
    </source>
</evidence>
<dbReference type="InterPro" id="IPR014031">
    <property type="entry name" value="Ketoacyl_synth_C"/>
</dbReference>
<dbReference type="RefSeq" id="WP_309795245.1">
    <property type="nucleotide sequence ID" value="NZ_JAVDPW010000005.1"/>
</dbReference>
<dbReference type="PROSITE" id="PS50075">
    <property type="entry name" value="CARRIER"/>
    <property type="match status" value="1"/>
</dbReference>
<keyword evidence="3" id="KW-0808">Transferase</keyword>
<name>A0ABU1JPX0_9PROT</name>
<dbReference type="SMART" id="SM00826">
    <property type="entry name" value="PKS_DH"/>
    <property type="match status" value="1"/>
</dbReference>
<dbReference type="InterPro" id="IPR016035">
    <property type="entry name" value="Acyl_Trfase/lysoPLipase"/>
</dbReference>
<dbReference type="PANTHER" id="PTHR43775">
    <property type="entry name" value="FATTY ACID SYNTHASE"/>
    <property type="match status" value="1"/>
</dbReference>
<keyword evidence="10" id="KW-1185">Reference proteome</keyword>
<dbReference type="Gene3D" id="3.90.180.10">
    <property type="entry name" value="Medium-chain alcohol dehydrogenases, catalytic domain"/>
    <property type="match status" value="1"/>
</dbReference>
<dbReference type="InterPro" id="IPR016036">
    <property type="entry name" value="Malonyl_transacylase_ACP-bd"/>
</dbReference>
<dbReference type="Pfam" id="PF13602">
    <property type="entry name" value="ADH_zinc_N_2"/>
    <property type="match status" value="1"/>
</dbReference>
<dbReference type="PROSITE" id="PS52019">
    <property type="entry name" value="PKS_MFAS_DH"/>
    <property type="match status" value="1"/>
</dbReference>
<organism evidence="9 10">
    <name type="scientific">Inquilinus ginsengisoli</name>
    <dbReference type="NCBI Taxonomy" id="363840"/>
    <lineage>
        <taxon>Bacteria</taxon>
        <taxon>Pseudomonadati</taxon>
        <taxon>Pseudomonadota</taxon>
        <taxon>Alphaproteobacteria</taxon>
        <taxon>Rhodospirillales</taxon>
        <taxon>Rhodospirillaceae</taxon>
        <taxon>Inquilinus</taxon>
    </lineage>
</organism>
<dbReference type="InterPro" id="IPR020843">
    <property type="entry name" value="ER"/>
</dbReference>
<evidence type="ECO:0000313" key="10">
    <source>
        <dbReference type="Proteomes" id="UP001262410"/>
    </source>
</evidence>
<dbReference type="PROSITE" id="PS00606">
    <property type="entry name" value="KS3_1"/>
    <property type="match status" value="1"/>
</dbReference>
<proteinExistence type="predicted"/>
<keyword evidence="2" id="KW-0597">Phosphoprotein</keyword>
<dbReference type="InterPro" id="IPR020841">
    <property type="entry name" value="PKS_Beta-ketoAc_synthase_dom"/>
</dbReference>
<dbReference type="InterPro" id="IPR009081">
    <property type="entry name" value="PP-bd_ACP"/>
</dbReference>
<dbReference type="SUPFAM" id="SSF47336">
    <property type="entry name" value="ACP-like"/>
    <property type="match status" value="1"/>
</dbReference>
<dbReference type="SUPFAM" id="SSF53901">
    <property type="entry name" value="Thiolase-like"/>
    <property type="match status" value="1"/>
</dbReference>
<dbReference type="SUPFAM" id="SSF51735">
    <property type="entry name" value="NAD(P)-binding Rossmann-fold domains"/>
    <property type="match status" value="3"/>
</dbReference>
<dbReference type="Gene3D" id="3.30.70.3290">
    <property type="match status" value="1"/>
</dbReference>
<dbReference type="Gene3D" id="3.40.47.10">
    <property type="match status" value="1"/>
</dbReference>
<dbReference type="SUPFAM" id="SSF55048">
    <property type="entry name" value="Probable ACP-binding domain of malonyl-CoA ACP transacylase"/>
    <property type="match status" value="1"/>
</dbReference>
<dbReference type="SMART" id="SM00822">
    <property type="entry name" value="PKS_KR"/>
    <property type="match status" value="1"/>
</dbReference>
<dbReference type="InterPro" id="IPR018201">
    <property type="entry name" value="Ketoacyl_synth_AS"/>
</dbReference>
<dbReference type="SUPFAM" id="SSF50129">
    <property type="entry name" value="GroES-like"/>
    <property type="match status" value="1"/>
</dbReference>
<evidence type="ECO:0000256" key="5">
    <source>
        <dbReference type="PROSITE-ProRule" id="PRU01363"/>
    </source>
</evidence>
<dbReference type="Pfam" id="PF00550">
    <property type="entry name" value="PP-binding"/>
    <property type="match status" value="1"/>
</dbReference>
<feature type="domain" description="Carrier" evidence="6">
    <location>
        <begin position="2339"/>
        <end position="2416"/>
    </location>
</feature>
<dbReference type="Pfam" id="PF08240">
    <property type="entry name" value="ADH_N"/>
    <property type="match status" value="1"/>
</dbReference>
<dbReference type="InterPro" id="IPR032821">
    <property type="entry name" value="PKS_assoc"/>
</dbReference>
<dbReference type="InterPro" id="IPR020806">
    <property type="entry name" value="PKS_PP-bd"/>
</dbReference>
<dbReference type="SUPFAM" id="SSF52151">
    <property type="entry name" value="FabD/lysophospholipase-like"/>
    <property type="match status" value="1"/>
</dbReference>
<evidence type="ECO:0000256" key="1">
    <source>
        <dbReference type="ARBA" id="ARBA00022450"/>
    </source>
</evidence>
<evidence type="ECO:0000259" key="8">
    <source>
        <dbReference type="PROSITE" id="PS52019"/>
    </source>
</evidence>
<feature type="active site" description="Proton acceptor; for dehydratase activity" evidence="5">
    <location>
        <position position="935"/>
    </location>
</feature>
<dbReference type="InterPro" id="IPR011032">
    <property type="entry name" value="GroES-like_sf"/>
</dbReference>
<feature type="active site" description="Proton donor; for dehydratase activity" evidence="5">
    <location>
        <position position="1099"/>
    </location>
</feature>
<dbReference type="InterPro" id="IPR014030">
    <property type="entry name" value="Ketoacyl_synth_N"/>
</dbReference>
<protein>
    <submittedName>
        <fullName evidence="9">Acyl transferase domain-containing protein/NADPH:quinone reductase-like Zn-dependent oxidoreductase/acyl carrier protein</fullName>
    </submittedName>
</protein>
<feature type="domain" description="PKS/mFAS DH" evidence="8">
    <location>
        <begin position="906"/>
        <end position="1182"/>
    </location>
</feature>
<dbReference type="InterPro" id="IPR001227">
    <property type="entry name" value="Ac_transferase_dom_sf"/>
</dbReference>
<dbReference type="Pfam" id="PF16197">
    <property type="entry name" value="KAsynt_C_assoc"/>
    <property type="match status" value="1"/>
</dbReference>
<evidence type="ECO:0000256" key="3">
    <source>
        <dbReference type="ARBA" id="ARBA00022679"/>
    </source>
</evidence>
<dbReference type="Gene3D" id="1.10.1200.10">
    <property type="entry name" value="ACP-like"/>
    <property type="match status" value="1"/>
</dbReference>
<gene>
    <name evidence="9" type="ORF">E9232_003190</name>
</gene>
<dbReference type="Pfam" id="PF21089">
    <property type="entry name" value="PKS_DH_N"/>
    <property type="match status" value="1"/>
</dbReference>
<sequence>MPAGLPRLRDETVAVIGMSCRLPGAGSPDAFWSMLRQERCSISTIGSDRWAVERFYHPRRGEPGRSYTIAAGLIDAPHGFDAAAFRISPREAEQMDPQQRILLELVWEALEDAGLPPSTLAGQPVGVFVGASSMDSYTMMVGDASGIDTHFMTGNAASIIANRISYVYDLRGPSLTIDTACSSSLVALDAATRALARGEIDTAVVAGVNILGSPHAFYGFSRAGMLSPSGLCRPFAAAADGYVRAEGAAVLVLSRLDAALAGGRSPRVMVDATGVNSDGRTVGMSLPSTDAQRQLLERLYGDAGIDPNALAFVEAHGTGTRVGDPAEAEAIGRAIGQRRDAPLPIGSVKSNIGHLEPASGLAGMVKAILAIEHRLLPATLHLDAVNPDIPFEALNLVPAHKAVALGTDGGPIQAGVSSFGFGGTNAHAVLRSPRADEVPAAPPDDTARVLLLSAHGEEALRSLAGRYADALERPGAAPARIAQHAAHDRDLLPHRLALPLGADAAPQLRRFAGGDKVQGDKAERVLSARREGGAGPVCFAFSGNGSQFAGMGLRAYRASAPFRDHLHDVDARFAAIAGWSVVEALQDPGLEQRLPATSTAQPLLFAIQVALAAALAAEGLAPAMVIGHSVGEVAAAVTAGMVTLDQAIQVIHWRSQCQEQLRGLGTMAVLMLPRAEAEQAVVEAGLAQVTVAAVNSPVCVTLSGPADQIDEILALAKRRRVAAQRVPVDYPFHSPLTAPIEAPLRAALHGLASTEGRIPFVSAVTGRILGGAALDAEYWWRNIRQPVDFDAAARTALDLGAEIFVEIGPRPVLAGHLRETAAAAGREAAILPTLDNRAAEEPAQDPVQRAVLHTLLRGGAVDRRPLFGHRPAGRRQALPAYPWQRRDLRQAVTVERADLGLARPAHPLLGVRLSDAASEWRGLLDPEILPYLADHRVAGEVVVPAAALLEMAVAAGRQWFDAAAIEVEDFDILQALVIPEAGTRETLLRLAPGTGAIEILSRQRLAEEEWTLHARGRVGPSPAASLEAGTDEDGPRRRIAAEAIYAAALSAGLVYGPSFRRVVSVATDDDTAITVELAPEAADQGMYTSGHALHPTALDAAFHGLFPLYDRLGGGAGGAFLPVRFASLRVHETRPVHRARLHLRRATTRSLLVDITLHDAGDGIVAELRGARFQRSQLSLRAGDDVLYRSVRKPWDDGEDSGIVLADLERAVAGLLDRHQAGDDWLLLTAWARSIAHRAVRAVAGTSRFSIDRLRRNGRLAAAALPQFEALLRLLVEFGLATVQDDAWQVAAARLPSPQAILRSILAAHPGRGAEVAMAARLSRDLVAALRTGEPVRFSKGVEAHFRAVSPLLDLAAELVRDVVSGRQAGPVALLLIDPEGDLVPALLPLVRSGAITVAVTGPEPKALEALAARTPRQAGLRILEEDEAGAPHGFDLALAVGGARSAEEARLGPRIAERLRPGAPVITLDLIPDAVTALLLGGLEERPGLALAEGLAQAGFRAAARHQAGTPGAAAQLVLWERSRTADTVAAPGRTILIRPPSVPGADTELLADLGDHLRRQGHHVRIDEAAPPVGGDTVLLLLMLDAARDPVAFLTQAILTVRAQLEAAQQGKAGHTLWLVARCGKVNGKADGGRGLATALKAFSRTLANEYPGLAIRFVELAPVTPDDVAAPLLARIIGAATLDTEFEIDRDGIAVSRVEPAPPPPQPAAAEDWGARLDLAAPGSLGRIGWTAAGRRAPAPDEVEIEVAASGLNFRDVMFSLGLLPDDYLEDGFAGPTLGFECAGTVRRVGAAVTTLREGDRVMAFAPAAFASHVTVPAQVVMRVPEGIDLAAAATMPVAFITAWYALVHQARLGRGETLLIHGAAGGVGLAALQIAKLRGATVVATAGNEDKRALAQLMGADLVLDSRSLAFADEIRWRLGGVDVVLNSLSGDAMRRSLRALKPFGRFIELGKRDFVADTAVGLRAFARNVSYFGVDADQLLNAQPSLTGRLLRDLDRLFDQGRLTPLPYRVFASDRVEDAFRLMQGAGHIGKIVITPPRETPAPPAAEAPFQAQETGFHLVTGGTGGFGFEAALWLAEHGAKTIVVASRRGVLAPAERAKADRLAARGVTLAAERLDVTDRPACERLLAALERRHGPLRGIIHAAMVLDDGLVRDLDASRIASVLAPKITGAIHLDLVSRTRTPDYFVLFSSATTLIGNPGQANYVAANAYLEELARTRRAQGLPALAVAWGAIADAGVLARDAAMGDALKRRLGRSSLKAAEALDHLGRLLARPSNAIEDAVVVCARIDWQAATRELPILATPRLSQMADRRRGETAEAEVDLAAMIAGRTEAEALGVVTATMLGEIGRILRMPPSEIDADRPFAELGMDSLMGLELDAAMQNRYGIDLPFLSIGAGLSLNDLGAKIVARLRGGAEASAGREEAPETAEAQLLAKHMTIDLDGESAGMVRERAKTTRRVLG</sequence>
<dbReference type="InterPro" id="IPR016039">
    <property type="entry name" value="Thiolase-like"/>
</dbReference>
<keyword evidence="4" id="KW-0511">Multifunctional enzyme</keyword>
<evidence type="ECO:0000259" key="6">
    <source>
        <dbReference type="PROSITE" id="PS50075"/>
    </source>
</evidence>
<dbReference type="PROSITE" id="PS52004">
    <property type="entry name" value="KS3_2"/>
    <property type="match status" value="1"/>
</dbReference>
<evidence type="ECO:0000313" key="9">
    <source>
        <dbReference type="EMBL" id="MDR6290664.1"/>
    </source>
</evidence>
<dbReference type="SMART" id="SM00829">
    <property type="entry name" value="PKS_ER"/>
    <property type="match status" value="1"/>
</dbReference>
<dbReference type="Gene3D" id="3.40.366.10">
    <property type="entry name" value="Malonyl-Coenzyme A Acyl Carrier Protein, domain 2"/>
    <property type="match status" value="1"/>
</dbReference>
<dbReference type="Pfam" id="PF00109">
    <property type="entry name" value="ketoacyl-synt"/>
    <property type="match status" value="1"/>
</dbReference>
<keyword evidence="1" id="KW-0596">Phosphopantetheine</keyword>
<dbReference type="InterPro" id="IPR049552">
    <property type="entry name" value="PKS_DH_N"/>
</dbReference>
<dbReference type="InterPro" id="IPR002364">
    <property type="entry name" value="Quin_OxRdtase/zeta-crystal_CS"/>
</dbReference>
<dbReference type="SMART" id="SM00827">
    <property type="entry name" value="PKS_AT"/>
    <property type="match status" value="1"/>
</dbReference>
<dbReference type="InterPro" id="IPR020807">
    <property type="entry name" value="PKS_DH"/>
</dbReference>
<reference evidence="9 10" key="1">
    <citation type="submission" date="2023-07" db="EMBL/GenBank/DDBJ databases">
        <title>Sorghum-associated microbial communities from plants grown in Nebraska, USA.</title>
        <authorList>
            <person name="Schachtman D."/>
        </authorList>
    </citation>
    <scope>NUCLEOTIDE SEQUENCE [LARGE SCALE GENOMIC DNA]</scope>
    <source>
        <strain evidence="9 10">584</strain>
    </source>
</reference>
<dbReference type="InterPro" id="IPR049900">
    <property type="entry name" value="PKS_mFAS_DH"/>
</dbReference>
<dbReference type="InterPro" id="IPR049551">
    <property type="entry name" value="PKS_DH_C"/>
</dbReference>
<dbReference type="Pfam" id="PF00698">
    <property type="entry name" value="Acyl_transf_1"/>
    <property type="match status" value="1"/>
</dbReference>
<dbReference type="EMBL" id="JAVDPW010000005">
    <property type="protein sequence ID" value="MDR6290664.1"/>
    <property type="molecule type" value="Genomic_DNA"/>
</dbReference>
<dbReference type="InterPro" id="IPR036291">
    <property type="entry name" value="NAD(P)-bd_dom_sf"/>
</dbReference>
<accession>A0ABU1JPX0</accession>
<dbReference type="CDD" id="cd00833">
    <property type="entry name" value="PKS"/>
    <property type="match status" value="1"/>
</dbReference>
<dbReference type="CDD" id="cd05195">
    <property type="entry name" value="enoyl_red"/>
    <property type="match status" value="1"/>
</dbReference>
<dbReference type="Pfam" id="PF02801">
    <property type="entry name" value="Ketoacyl-synt_C"/>
    <property type="match status" value="1"/>
</dbReference>
<dbReference type="InterPro" id="IPR057326">
    <property type="entry name" value="KR_dom"/>
</dbReference>
<dbReference type="InterPro" id="IPR013968">
    <property type="entry name" value="PKS_KR"/>
</dbReference>
<dbReference type="InterPro" id="IPR014043">
    <property type="entry name" value="Acyl_transferase_dom"/>
</dbReference>
<feature type="domain" description="Ketosynthase family 3 (KS3)" evidence="7">
    <location>
        <begin position="10"/>
        <end position="432"/>
    </location>
</feature>
<dbReference type="Gene3D" id="3.40.50.720">
    <property type="entry name" value="NAD(P)-binding Rossmann-like Domain"/>
    <property type="match status" value="3"/>
</dbReference>
<dbReference type="InterPro" id="IPR050091">
    <property type="entry name" value="PKS_NRPS_Biosynth_Enz"/>
</dbReference>
<evidence type="ECO:0000256" key="4">
    <source>
        <dbReference type="ARBA" id="ARBA00023268"/>
    </source>
</evidence>
<dbReference type="InterPro" id="IPR042104">
    <property type="entry name" value="PKS_dehydratase_sf"/>
</dbReference>
<dbReference type="InterPro" id="IPR036736">
    <property type="entry name" value="ACP-like_sf"/>
</dbReference>
<dbReference type="Proteomes" id="UP001262410">
    <property type="component" value="Unassembled WGS sequence"/>
</dbReference>